<dbReference type="InterPro" id="IPR012674">
    <property type="entry name" value="Calycin"/>
</dbReference>
<dbReference type="InterPro" id="IPR000566">
    <property type="entry name" value="Lipocln_cytosolic_FA-bd_dom"/>
</dbReference>
<dbReference type="Gene3D" id="2.40.128.20">
    <property type="match status" value="1"/>
</dbReference>
<evidence type="ECO:0000256" key="1">
    <source>
        <dbReference type="ARBA" id="ARBA00003699"/>
    </source>
</evidence>
<evidence type="ECO:0000256" key="2">
    <source>
        <dbReference type="ARBA" id="ARBA00008390"/>
    </source>
</evidence>
<keyword evidence="9" id="KW-1185">Reference proteome</keyword>
<dbReference type="GO" id="GO:0016918">
    <property type="term" value="F:retinal binding"/>
    <property type="evidence" value="ECO:0007669"/>
    <property type="project" value="UniProtKB-KW"/>
</dbReference>
<keyword evidence="5" id="KW-0683">Retinol-binding</keyword>
<dbReference type="AlphaFoldDB" id="A0A6P7L1B0"/>
<dbReference type="PROSITE" id="PS00214">
    <property type="entry name" value="FABP"/>
    <property type="match status" value="1"/>
</dbReference>
<evidence type="ECO:0000256" key="7">
    <source>
        <dbReference type="RuleBase" id="RU003696"/>
    </source>
</evidence>
<dbReference type="Proteomes" id="UP000515150">
    <property type="component" value="Chromosome 17"/>
</dbReference>
<evidence type="ECO:0000313" key="10">
    <source>
        <dbReference type="RefSeq" id="XP_028986814.1"/>
    </source>
</evidence>
<evidence type="ECO:0000256" key="6">
    <source>
        <dbReference type="ARBA" id="ARBA00030108"/>
    </source>
</evidence>
<dbReference type="InterPro" id="IPR000463">
    <property type="entry name" value="Fatty_acid-bd"/>
</dbReference>
<evidence type="ECO:0000256" key="4">
    <source>
        <dbReference type="ARBA" id="ARBA00022893"/>
    </source>
</evidence>
<organism evidence="9 10">
    <name type="scientific">Betta splendens</name>
    <name type="common">Siamese fighting fish</name>
    <dbReference type="NCBI Taxonomy" id="158456"/>
    <lineage>
        <taxon>Eukaryota</taxon>
        <taxon>Metazoa</taxon>
        <taxon>Chordata</taxon>
        <taxon>Craniata</taxon>
        <taxon>Vertebrata</taxon>
        <taxon>Euteleostomi</taxon>
        <taxon>Actinopterygii</taxon>
        <taxon>Neopterygii</taxon>
        <taxon>Teleostei</taxon>
        <taxon>Neoteleostei</taxon>
        <taxon>Acanthomorphata</taxon>
        <taxon>Anabantaria</taxon>
        <taxon>Anabantiformes</taxon>
        <taxon>Anabantoidei</taxon>
        <taxon>Osphronemidae</taxon>
        <taxon>Betta</taxon>
    </lineage>
</organism>
<dbReference type="InParanoid" id="A0A6P7L1B0"/>
<dbReference type="RefSeq" id="XP_028986814.1">
    <property type="nucleotide sequence ID" value="XM_029130981.3"/>
</dbReference>
<protein>
    <recommendedName>
        <fullName evidence="3">Cellular retinoic acid-binding protein 1</fullName>
    </recommendedName>
    <alternativeName>
        <fullName evidence="6">Cellular retinoic acid-binding protein I</fullName>
    </alternativeName>
</protein>
<keyword evidence="7" id="KW-0813">Transport</keyword>
<dbReference type="KEGG" id="bspl:114843997"/>
<evidence type="ECO:0000256" key="3">
    <source>
        <dbReference type="ARBA" id="ARBA00013592"/>
    </source>
</evidence>
<evidence type="ECO:0000259" key="8">
    <source>
        <dbReference type="PROSITE" id="PS00214"/>
    </source>
</evidence>
<sequence>MPLDLSGYWKMTSNENFEEFMKALDINIAIRKIARLLRPDKEIIQNGDHMVIKTLSTFRNYNMEFDLGKEFFEDLAAVDGRKCMTTINWEGDKLVCVQKGEIEGRGWTHWMEGDQLYLELRAGGVACKQSFKKT</sequence>
<dbReference type="GO" id="GO:0019841">
    <property type="term" value="F:retinol binding"/>
    <property type="evidence" value="ECO:0007669"/>
    <property type="project" value="UniProtKB-KW"/>
</dbReference>
<keyword evidence="4" id="KW-0845">Vitamin A</keyword>
<dbReference type="GeneID" id="114843997"/>
<comment type="similarity">
    <text evidence="2 7">Belongs to the calycin superfamily. Fatty-acid binding protein (FABP) family.</text>
</comment>
<dbReference type="PRINTS" id="PR00178">
    <property type="entry name" value="FATTYACIDBP"/>
</dbReference>
<feature type="domain" description="Cytosolic fatty-acid binding proteins" evidence="8">
    <location>
        <begin position="7"/>
        <end position="24"/>
    </location>
</feature>
<reference evidence="10" key="1">
    <citation type="submission" date="2025-08" db="UniProtKB">
        <authorList>
            <consortium name="RefSeq"/>
        </authorList>
    </citation>
    <scope>IDENTIFICATION</scope>
</reference>
<gene>
    <name evidence="10" type="primary">LOC114843997</name>
</gene>
<proteinExistence type="inferred from homology"/>
<dbReference type="InterPro" id="IPR031259">
    <property type="entry name" value="ILBP"/>
</dbReference>
<comment type="function">
    <text evidence="1">Cytosolic CRABPs may regulate the access of retinoic acid to the nuclear retinoic acid receptors.</text>
</comment>
<dbReference type="FunCoup" id="A0A6P7L1B0">
    <property type="interactions" value="476"/>
</dbReference>
<dbReference type="FunFam" id="2.40.128.20:FF:000001">
    <property type="entry name" value="Fatty acid-binding protein, adipocyte"/>
    <property type="match status" value="1"/>
</dbReference>
<dbReference type="SUPFAM" id="SSF50814">
    <property type="entry name" value="Lipocalins"/>
    <property type="match status" value="1"/>
</dbReference>
<name>A0A6P7L1B0_BETSP</name>
<evidence type="ECO:0000256" key="5">
    <source>
        <dbReference type="ARBA" id="ARBA00023072"/>
    </source>
</evidence>
<dbReference type="OrthoDB" id="354351at2759"/>
<accession>A0A6P7L1B0</accession>
<dbReference type="Pfam" id="PF00061">
    <property type="entry name" value="Lipocalin"/>
    <property type="match status" value="1"/>
</dbReference>
<dbReference type="PANTHER" id="PTHR11955">
    <property type="entry name" value="FATTY ACID BINDING PROTEIN"/>
    <property type="match status" value="1"/>
</dbReference>
<evidence type="ECO:0000313" key="9">
    <source>
        <dbReference type="Proteomes" id="UP000515150"/>
    </source>
</evidence>